<feature type="region of interest" description="Disordered" evidence="1">
    <location>
        <begin position="495"/>
        <end position="566"/>
    </location>
</feature>
<proteinExistence type="predicted"/>
<feature type="compositionally biased region" description="Basic and acidic residues" evidence="1">
    <location>
        <begin position="498"/>
        <end position="530"/>
    </location>
</feature>
<organism evidence="2 3">
    <name type="scientific">Aduncisulcus paluster</name>
    <dbReference type="NCBI Taxonomy" id="2918883"/>
    <lineage>
        <taxon>Eukaryota</taxon>
        <taxon>Metamonada</taxon>
        <taxon>Carpediemonas-like organisms</taxon>
        <taxon>Aduncisulcus</taxon>
    </lineage>
</organism>
<evidence type="ECO:0000256" key="1">
    <source>
        <dbReference type="SAM" id="MobiDB-lite"/>
    </source>
</evidence>
<feature type="region of interest" description="Disordered" evidence="1">
    <location>
        <begin position="1220"/>
        <end position="1248"/>
    </location>
</feature>
<accession>A0ABQ5KUF0</accession>
<gene>
    <name evidence="2" type="ORF">ADUPG1_009112</name>
</gene>
<feature type="region of interest" description="Disordered" evidence="1">
    <location>
        <begin position="221"/>
        <end position="243"/>
    </location>
</feature>
<dbReference type="Proteomes" id="UP001057375">
    <property type="component" value="Unassembled WGS sequence"/>
</dbReference>
<dbReference type="EMBL" id="BQXS01011138">
    <property type="protein sequence ID" value="GKT36083.1"/>
    <property type="molecule type" value="Genomic_DNA"/>
</dbReference>
<feature type="compositionally biased region" description="Acidic residues" evidence="1">
    <location>
        <begin position="227"/>
        <end position="239"/>
    </location>
</feature>
<feature type="compositionally biased region" description="Low complexity" evidence="1">
    <location>
        <begin position="536"/>
        <end position="560"/>
    </location>
</feature>
<keyword evidence="3" id="KW-1185">Reference proteome</keyword>
<comment type="caution">
    <text evidence="2">The sequence shown here is derived from an EMBL/GenBank/DDBJ whole genome shotgun (WGS) entry which is preliminary data.</text>
</comment>
<feature type="compositionally biased region" description="Basic and acidic residues" evidence="1">
    <location>
        <begin position="1229"/>
        <end position="1248"/>
    </location>
</feature>
<evidence type="ECO:0000313" key="3">
    <source>
        <dbReference type="Proteomes" id="UP001057375"/>
    </source>
</evidence>
<feature type="non-terminal residue" evidence="2">
    <location>
        <position position="1248"/>
    </location>
</feature>
<name>A0ABQ5KUF0_9EUKA</name>
<protein>
    <submittedName>
        <fullName evidence="2">Uncharacterized protein</fullName>
    </submittedName>
</protein>
<evidence type="ECO:0000313" key="2">
    <source>
        <dbReference type="EMBL" id="GKT36083.1"/>
    </source>
</evidence>
<reference evidence="2" key="1">
    <citation type="submission" date="2022-03" db="EMBL/GenBank/DDBJ databases">
        <title>Draft genome sequence of Aduncisulcus paluster, a free-living microaerophilic Fornicata.</title>
        <authorList>
            <person name="Yuyama I."/>
            <person name="Kume K."/>
            <person name="Tamura T."/>
            <person name="Inagaki Y."/>
            <person name="Hashimoto T."/>
        </authorList>
    </citation>
    <scope>NUCLEOTIDE SEQUENCE</scope>
    <source>
        <strain evidence="2">NY0171</strain>
    </source>
</reference>
<sequence length="1248" mass="138504">HPHSRARREEICDNLSASTGVSRVLEIVQEGKSVGGGVKNAIDVLQRVKGGPFDIHSHTSTFLSGSVASSTNSKNKRHPLGVARKDGRLNLETENKSEHTDDAGGVSITVGSQTVLVTEKDRAVDLVPDEDIINGTVSQHSLHYWGTSPFCSLTVASGGDVTLQGQRVLFEETVETMENVIEHVASVVEMETARRDVMMSKKRQVVAHIEREKKLRSMRDCRLADVSDSESSDDADGLSDEERHKLDVEQDDDVIQTILKMLFFCFQQEEASWCSKSKACQSFYNCSAGCIDHRNISQLEQECVRVCDLQSSFGCSLQRSYVHTHSILNSKNSILSEILSRDSHSIRSYLSADIDGLEISKDDSSFVDGEHEIELKCNPEIGAGVCSVMDSIRVCEEYLLEQVVPSPIPELAIGVTPEFGSMALRACVSDFVWKGACGTKMPVHRNELSKTCHSCSSSSRAKSQSTEELFCIPDSIPFEIPLSFCLDHMPETSSSASVRDEIETHKMRKEREDRVSSQDSSDKLMNKVQEKQQQLSDSSSSSSSPQNPRSSSSSSSSSTSVAAGAASTPRVHVNQWDGSEKELPIHISVWMHCLNFIHAQSSLFLDNALIRQMYEWLERLHLVLGYPLVSIDTFNICGFIYDFVEEKLSKSSGSYGRKITSTRRGDGEKVLPLFWDFSEKLLSHTATGSLLLHTHILSAYLARAVCECVSGSLRIASLSVNEFYHTLVSTQSTNVLSHIDVTKLQKRYQRSNPNLEVILKEAMATALATFNIAAEGASPVEIVSRTIHSSVAVLSDSARVFAQKCVYARVCRRLGRFVCSGSSTKLTVTPITPHTAPLSELMSELSTLPVSPSGELLKPLAVPSLLAILSYDIGEDTETMLELFLEIHTTLLSIVELNAIKTLSLLHLKIRRHVPNVNDIDSEWQDEHLREVELDNQMKRNHRMLIRSDVEFATYATARASNKDGSASTIAGSTSRSPTLSMPSSIVPKFTVGSSNASLCMWGELTHARSNPDPTILVPTLDHELSKLFPISAHSKPTLTTLLTTIHDTLQKECMRFFVILQNTHKHMLDHIIVRTHTVSQRGVHNSHLSEASGLVRSWRRGLHGKKGGLHIGRCVRDRLPVGHPYSISRILPSSLSIGVCENILGYHYDPFCIFSHLLEHSLLLPPHCLQALSSCATLCELTDHVEERSGLEKLQMCVDFEESTKTWLRWWVHGAQELDSAELSSRAQSKDRADERKERDLEREDFS</sequence>
<feature type="non-terminal residue" evidence="2">
    <location>
        <position position="1"/>
    </location>
</feature>